<evidence type="ECO:0000313" key="3">
    <source>
        <dbReference type="Proteomes" id="UP000671852"/>
    </source>
</evidence>
<dbReference type="Proteomes" id="UP000671852">
    <property type="component" value="Chromosome"/>
</dbReference>
<dbReference type="InterPro" id="IPR012902">
    <property type="entry name" value="N_methyl_site"/>
</dbReference>
<dbReference type="Pfam" id="PF07963">
    <property type="entry name" value="N_methyl"/>
    <property type="match status" value="1"/>
</dbReference>
<dbReference type="KEGG" id="saqt:GJV85_01760"/>
<dbReference type="RefSeq" id="WP_207562164.1">
    <property type="nucleotide sequence ID" value="NZ_CP046072.1"/>
</dbReference>
<dbReference type="SUPFAM" id="SSF54523">
    <property type="entry name" value="Pili subunits"/>
    <property type="match status" value="1"/>
</dbReference>
<keyword evidence="1" id="KW-0812">Transmembrane</keyword>
<dbReference type="EMBL" id="CP046072">
    <property type="protein sequence ID" value="QSZ40889.1"/>
    <property type="molecule type" value="Genomic_DNA"/>
</dbReference>
<evidence type="ECO:0000313" key="2">
    <source>
        <dbReference type="EMBL" id="QSZ40889.1"/>
    </source>
</evidence>
<dbReference type="Gene3D" id="3.30.700.10">
    <property type="entry name" value="Glycoprotein, Type 4 Pilin"/>
    <property type="match status" value="1"/>
</dbReference>
<reference evidence="2" key="2">
    <citation type="submission" date="2021-04" db="EMBL/GenBank/DDBJ databases">
        <title>Isolation and characterization of a novel species of the genus Sulfurimonas.</title>
        <authorList>
            <person name="Fukui M."/>
        </authorList>
    </citation>
    <scope>NUCLEOTIDE SEQUENCE</scope>
    <source>
        <strain evidence="2">H1576</strain>
    </source>
</reference>
<keyword evidence="1" id="KW-1133">Transmembrane helix</keyword>
<dbReference type="NCBIfam" id="TIGR02532">
    <property type="entry name" value="IV_pilin_GFxxxE"/>
    <property type="match status" value="1"/>
</dbReference>
<reference evidence="2" key="1">
    <citation type="submission" date="2019-11" db="EMBL/GenBank/DDBJ databases">
        <authorList>
            <person name="Kojima H."/>
        </authorList>
    </citation>
    <scope>NUCLEOTIDE SEQUENCE</scope>
    <source>
        <strain evidence="2">H1576</strain>
    </source>
</reference>
<organism evidence="2 3">
    <name type="scientific">Sulfurimonas aquatica</name>
    <dbReference type="NCBI Taxonomy" id="2672570"/>
    <lineage>
        <taxon>Bacteria</taxon>
        <taxon>Pseudomonadati</taxon>
        <taxon>Campylobacterota</taxon>
        <taxon>Epsilonproteobacteria</taxon>
        <taxon>Campylobacterales</taxon>
        <taxon>Sulfurimonadaceae</taxon>
        <taxon>Sulfurimonas</taxon>
    </lineage>
</organism>
<name>A0A975AYI2_9BACT</name>
<dbReference type="AlphaFoldDB" id="A0A975AYI2"/>
<gene>
    <name evidence="2" type="ORF">GJV85_01760</name>
</gene>
<keyword evidence="3" id="KW-1185">Reference proteome</keyword>
<proteinExistence type="predicted"/>
<feature type="transmembrane region" description="Helical" evidence="1">
    <location>
        <begin position="6"/>
        <end position="28"/>
    </location>
</feature>
<sequence length="145" mass="15659">MKNYRYAFTMVELVMVIVVIGILTAIALPKFAAMSEEAAISKGRSDIASIRSGIITERQARLIKGDPSYISGTALNTGGLFAGILNYPIPASTDSSHWNDTATSDATNTYNYNINGTNVGFTYTRSTGIFDCTDSTATYCEELTK</sequence>
<keyword evidence="1" id="KW-0472">Membrane</keyword>
<protein>
    <submittedName>
        <fullName evidence="2">Prepilin-type N-terminal cleavage/methylation domain-containing protein</fullName>
    </submittedName>
</protein>
<dbReference type="InterPro" id="IPR045584">
    <property type="entry name" value="Pilin-like"/>
</dbReference>
<evidence type="ECO:0000256" key="1">
    <source>
        <dbReference type="SAM" id="Phobius"/>
    </source>
</evidence>
<accession>A0A975AYI2</accession>